<evidence type="ECO:0000256" key="8">
    <source>
        <dbReference type="ARBA" id="ARBA00022691"/>
    </source>
</evidence>
<evidence type="ECO:0000256" key="5">
    <source>
        <dbReference type="ARBA" id="ARBA00022490"/>
    </source>
</evidence>
<evidence type="ECO:0000313" key="13">
    <source>
        <dbReference type="Proteomes" id="UP000184693"/>
    </source>
</evidence>
<dbReference type="PANTHER" id="PTHR11579">
    <property type="entry name" value="PROTEIN-L-ISOASPARTATE O-METHYLTRANSFERASE"/>
    <property type="match status" value="1"/>
</dbReference>
<comment type="subcellular location">
    <subcellularLocation>
        <location evidence="1">Cytoplasm</location>
    </subcellularLocation>
</comment>
<comment type="similarity">
    <text evidence="2">Belongs to the methyltransferase superfamily. L-isoaspartyl/D-aspartyl protein methyltransferase family.</text>
</comment>
<sequence length="281" mass="29670">MTNIAALRDFYARYVTAKAGCKDARICEAFAAIERERHLGPGPWNVLTLSGYVSTETSDPAVLYQDIVIGLKTERGLNNGEPSLHARCLDAAAISPGETITHIGSGTGYYTALLAYLTGHAGSVAAYEIDPELSAKAASNLAHLAQVRVVKESGTQAVLPLSDLIYVSAGATHPLNSWLESLNVGGRLIFPLTPNRGLGGMLLVTRAAANSYAAKFICGAMFIECIGARDDATGESLVAAFESGDMAAVRSLRLKTPADSSAWFVGTDWWLSTSEPQGFAA</sequence>
<dbReference type="RefSeq" id="WP_074264091.1">
    <property type="nucleotide sequence ID" value="NZ_FSRM01000001.1"/>
</dbReference>
<evidence type="ECO:0000256" key="7">
    <source>
        <dbReference type="ARBA" id="ARBA00022679"/>
    </source>
</evidence>
<organism evidence="12 13">
    <name type="scientific">Paraburkholderia phenazinium</name>
    <dbReference type="NCBI Taxonomy" id="60549"/>
    <lineage>
        <taxon>Bacteria</taxon>
        <taxon>Pseudomonadati</taxon>
        <taxon>Pseudomonadota</taxon>
        <taxon>Betaproteobacteria</taxon>
        <taxon>Burkholderiales</taxon>
        <taxon>Burkholderiaceae</taxon>
        <taxon>Paraburkholderia</taxon>
    </lineage>
</organism>
<dbReference type="GO" id="GO:0005737">
    <property type="term" value="C:cytoplasm"/>
    <property type="evidence" value="ECO:0007669"/>
    <property type="project" value="UniProtKB-SubCell"/>
</dbReference>
<dbReference type="InterPro" id="IPR029063">
    <property type="entry name" value="SAM-dependent_MTases_sf"/>
</dbReference>
<dbReference type="Pfam" id="PF01135">
    <property type="entry name" value="PCMT"/>
    <property type="match status" value="1"/>
</dbReference>
<dbReference type="EC" id="2.1.1.77" evidence="3"/>
<dbReference type="GO" id="GO:0004719">
    <property type="term" value="F:protein-L-isoaspartate (D-aspartate) O-methyltransferase activity"/>
    <property type="evidence" value="ECO:0007669"/>
    <property type="project" value="UniProtKB-EC"/>
</dbReference>
<reference evidence="12 13" key="1">
    <citation type="submission" date="2016-11" db="EMBL/GenBank/DDBJ databases">
        <authorList>
            <person name="Jaros S."/>
            <person name="Januszkiewicz K."/>
            <person name="Wedrychowicz H."/>
        </authorList>
    </citation>
    <scope>NUCLEOTIDE SEQUENCE [LARGE SCALE GENOMIC DNA]</scope>
    <source>
        <strain evidence="12 13">GAS86</strain>
    </source>
</reference>
<dbReference type="AlphaFoldDB" id="A0A1N6FZ52"/>
<keyword evidence="7 12" id="KW-0808">Transferase</keyword>
<evidence type="ECO:0000256" key="10">
    <source>
        <dbReference type="ARBA" id="ARBA00031323"/>
    </source>
</evidence>
<gene>
    <name evidence="12" type="ORF">SAMN05444168_1981</name>
</gene>
<evidence type="ECO:0000256" key="2">
    <source>
        <dbReference type="ARBA" id="ARBA00005369"/>
    </source>
</evidence>
<evidence type="ECO:0000256" key="11">
    <source>
        <dbReference type="ARBA" id="ARBA00031350"/>
    </source>
</evidence>
<dbReference type="GO" id="GO:0032259">
    <property type="term" value="P:methylation"/>
    <property type="evidence" value="ECO:0007669"/>
    <property type="project" value="UniProtKB-KW"/>
</dbReference>
<dbReference type="PANTHER" id="PTHR11579:SF0">
    <property type="entry name" value="PROTEIN-L-ISOASPARTATE(D-ASPARTATE) O-METHYLTRANSFERASE"/>
    <property type="match status" value="1"/>
</dbReference>
<dbReference type="SUPFAM" id="SSF53335">
    <property type="entry name" value="S-adenosyl-L-methionine-dependent methyltransferases"/>
    <property type="match status" value="1"/>
</dbReference>
<dbReference type="Proteomes" id="UP000184693">
    <property type="component" value="Unassembled WGS sequence"/>
</dbReference>
<evidence type="ECO:0000256" key="4">
    <source>
        <dbReference type="ARBA" id="ARBA00013346"/>
    </source>
</evidence>
<accession>A0A1N6FZ52</accession>
<keyword evidence="5" id="KW-0963">Cytoplasm</keyword>
<keyword evidence="8" id="KW-0949">S-adenosyl-L-methionine</keyword>
<name>A0A1N6FZ52_9BURK</name>
<proteinExistence type="inferred from homology"/>
<protein>
    <recommendedName>
        <fullName evidence="4">Protein-L-isoaspartate O-methyltransferase</fullName>
        <ecNumber evidence="3">2.1.1.77</ecNumber>
    </recommendedName>
    <alternativeName>
        <fullName evidence="11">L-isoaspartyl protein carboxyl methyltransferase</fullName>
    </alternativeName>
    <alternativeName>
        <fullName evidence="9">Protein L-isoaspartyl methyltransferase</fullName>
    </alternativeName>
    <alternativeName>
        <fullName evidence="10">Protein-beta-aspartate methyltransferase</fullName>
    </alternativeName>
</protein>
<evidence type="ECO:0000256" key="6">
    <source>
        <dbReference type="ARBA" id="ARBA00022603"/>
    </source>
</evidence>
<dbReference type="OrthoDB" id="3450072at2"/>
<evidence type="ECO:0000256" key="3">
    <source>
        <dbReference type="ARBA" id="ARBA00011890"/>
    </source>
</evidence>
<evidence type="ECO:0000256" key="9">
    <source>
        <dbReference type="ARBA" id="ARBA00030757"/>
    </source>
</evidence>
<keyword evidence="6 12" id="KW-0489">Methyltransferase</keyword>
<dbReference type="Gene3D" id="3.40.50.150">
    <property type="entry name" value="Vaccinia Virus protein VP39"/>
    <property type="match status" value="1"/>
</dbReference>
<evidence type="ECO:0000313" key="12">
    <source>
        <dbReference type="EMBL" id="SIO00507.1"/>
    </source>
</evidence>
<dbReference type="InterPro" id="IPR000682">
    <property type="entry name" value="PCMT"/>
</dbReference>
<evidence type="ECO:0000256" key="1">
    <source>
        <dbReference type="ARBA" id="ARBA00004496"/>
    </source>
</evidence>
<dbReference type="EMBL" id="FSRM01000001">
    <property type="protein sequence ID" value="SIO00507.1"/>
    <property type="molecule type" value="Genomic_DNA"/>
</dbReference>